<dbReference type="Proteomes" id="UP000071533">
    <property type="component" value="Unassembled WGS sequence"/>
</dbReference>
<dbReference type="EMBL" id="FIHS01000036">
    <property type="protein sequence ID" value="CYV61362.1"/>
    <property type="molecule type" value="Genomic_DNA"/>
</dbReference>
<evidence type="ECO:0000313" key="2">
    <source>
        <dbReference type="Proteomes" id="UP000071533"/>
    </source>
</evidence>
<reference evidence="1 2" key="1">
    <citation type="submission" date="2016-02" db="EMBL/GenBank/DDBJ databases">
        <authorList>
            <consortium name="Pathogen Informatics"/>
        </authorList>
    </citation>
    <scope>NUCLEOTIDE SEQUENCE [LARGE SCALE GENOMIC DNA]</scope>
    <source>
        <strain evidence="1 2">LSS69</strain>
    </source>
</reference>
<protein>
    <submittedName>
        <fullName evidence="1">Uncharacterized protein</fullName>
    </submittedName>
</protein>
<proteinExistence type="predicted"/>
<dbReference type="AlphaFoldDB" id="A0A0Z8JWL1"/>
<evidence type="ECO:0000313" key="1">
    <source>
        <dbReference type="EMBL" id="CYV61362.1"/>
    </source>
</evidence>
<sequence>MVLFVPFYFQKNKKDFEKIFKKLHKENDKKYNKKLDKNIGGGGIITVIIAFIG</sequence>
<gene>
    <name evidence="1" type="ORF">ERS132431_02032</name>
</gene>
<organism evidence="1 2">
    <name type="scientific">Streptococcus suis</name>
    <dbReference type="NCBI Taxonomy" id="1307"/>
    <lineage>
        <taxon>Bacteria</taxon>
        <taxon>Bacillati</taxon>
        <taxon>Bacillota</taxon>
        <taxon>Bacilli</taxon>
        <taxon>Lactobacillales</taxon>
        <taxon>Streptococcaceae</taxon>
        <taxon>Streptococcus</taxon>
    </lineage>
</organism>
<name>A0A0Z8JWL1_STRSU</name>
<accession>A0A0Z8JWL1</accession>